<reference evidence="3 4" key="1">
    <citation type="journal article" date="2023" name="Plants (Basel)">
        <title>Bridging the Gap: Combining Genomics and Transcriptomics Approaches to Understand Stylosanthes scabra, an Orphan Legume from the Brazilian Caatinga.</title>
        <authorList>
            <person name="Ferreira-Neto J.R.C."/>
            <person name="da Silva M.D."/>
            <person name="Binneck E."/>
            <person name="de Melo N.F."/>
            <person name="da Silva R.H."/>
            <person name="de Melo A.L.T.M."/>
            <person name="Pandolfi V."/>
            <person name="Bustamante F.O."/>
            <person name="Brasileiro-Vidal A.C."/>
            <person name="Benko-Iseppon A.M."/>
        </authorList>
    </citation>
    <scope>NUCLEOTIDE SEQUENCE [LARGE SCALE GENOMIC DNA]</scope>
    <source>
        <tissue evidence="3">Leaves</tissue>
    </source>
</reference>
<evidence type="ECO:0000313" key="3">
    <source>
        <dbReference type="EMBL" id="MED6114016.1"/>
    </source>
</evidence>
<feature type="region of interest" description="Disordered" evidence="1">
    <location>
        <begin position="81"/>
        <end position="102"/>
    </location>
</feature>
<name>A0ABU6QPT8_9FABA</name>
<keyword evidence="2" id="KW-1133">Transmembrane helix</keyword>
<evidence type="ECO:0000313" key="4">
    <source>
        <dbReference type="Proteomes" id="UP001341840"/>
    </source>
</evidence>
<evidence type="ECO:0000256" key="2">
    <source>
        <dbReference type="SAM" id="Phobius"/>
    </source>
</evidence>
<organism evidence="3 4">
    <name type="scientific">Stylosanthes scabra</name>
    <dbReference type="NCBI Taxonomy" id="79078"/>
    <lineage>
        <taxon>Eukaryota</taxon>
        <taxon>Viridiplantae</taxon>
        <taxon>Streptophyta</taxon>
        <taxon>Embryophyta</taxon>
        <taxon>Tracheophyta</taxon>
        <taxon>Spermatophyta</taxon>
        <taxon>Magnoliopsida</taxon>
        <taxon>eudicotyledons</taxon>
        <taxon>Gunneridae</taxon>
        <taxon>Pentapetalae</taxon>
        <taxon>rosids</taxon>
        <taxon>fabids</taxon>
        <taxon>Fabales</taxon>
        <taxon>Fabaceae</taxon>
        <taxon>Papilionoideae</taxon>
        <taxon>50 kb inversion clade</taxon>
        <taxon>dalbergioids sensu lato</taxon>
        <taxon>Dalbergieae</taxon>
        <taxon>Pterocarpus clade</taxon>
        <taxon>Stylosanthes</taxon>
    </lineage>
</organism>
<keyword evidence="4" id="KW-1185">Reference proteome</keyword>
<dbReference type="Proteomes" id="UP001341840">
    <property type="component" value="Unassembled WGS sequence"/>
</dbReference>
<feature type="transmembrane region" description="Helical" evidence="2">
    <location>
        <begin position="12"/>
        <end position="35"/>
    </location>
</feature>
<proteinExistence type="predicted"/>
<keyword evidence="2" id="KW-0812">Transmembrane</keyword>
<keyword evidence="2" id="KW-0472">Membrane</keyword>
<protein>
    <submittedName>
        <fullName evidence="3">Uncharacterized protein</fullName>
    </submittedName>
</protein>
<comment type="caution">
    <text evidence="3">The sequence shown here is derived from an EMBL/GenBank/DDBJ whole genome shotgun (WGS) entry which is preliminary data.</text>
</comment>
<sequence>MGFSHRTTVEYLSIFGMCLNYWMKILSFLTIHLVIDDEELKGKFTPVKNPDVEGNLDANDFDESVSTIDAKTPVKRASTPLTIESPILTQPEDDSQTSTNRFKRNRLKKQKFQLLEDNNYIEDDMHI</sequence>
<accession>A0ABU6QPT8</accession>
<evidence type="ECO:0000256" key="1">
    <source>
        <dbReference type="SAM" id="MobiDB-lite"/>
    </source>
</evidence>
<gene>
    <name evidence="3" type="ORF">PIB30_076214</name>
</gene>
<dbReference type="EMBL" id="JASCZI010000993">
    <property type="protein sequence ID" value="MED6114016.1"/>
    <property type="molecule type" value="Genomic_DNA"/>
</dbReference>